<dbReference type="SMART" id="SM00255">
    <property type="entry name" value="TIR"/>
    <property type="match status" value="1"/>
</dbReference>
<protein>
    <submittedName>
        <fullName evidence="2">Molecular chaperone Tir</fullName>
    </submittedName>
</protein>
<dbReference type="Pfam" id="PF13676">
    <property type="entry name" value="TIR_2"/>
    <property type="match status" value="1"/>
</dbReference>
<proteinExistence type="predicted"/>
<evidence type="ECO:0000313" key="3">
    <source>
        <dbReference type="Proteomes" id="UP000320055"/>
    </source>
</evidence>
<dbReference type="PROSITE" id="PS50104">
    <property type="entry name" value="TIR"/>
    <property type="match status" value="1"/>
</dbReference>
<dbReference type="AlphaFoldDB" id="A0A563W121"/>
<evidence type="ECO:0000313" key="2">
    <source>
        <dbReference type="EMBL" id="VEP17392.1"/>
    </source>
</evidence>
<organism evidence="2 3">
    <name type="scientific">Hyella patelloides LEGE 07179</name>
    <dbReference type="NCBI Taxonomy" id="945734"/>
    <lineage>
        <taxon>Bacteria</taxon>
        <taxon>Bacillati</taxon>
        <taxon>Cyanobacteriota</taxon>
        <taxon>Cyanophyceae</taxon>
        <taxon>Pleurocapsales</taxon>
        <taxon>Hyellaceae</taxon>
        <taxon>Hyella</taxon>
    </lineage>
</organism>
<accession>A0A563W121</accession>
<dbReference type="SUPFAM" id="SSF52200">
    <property type="entry name" value="Toll/Interleukin receptor TIR domain"/>
    <property type="match status" value="1"/>
</dbReference>
<evidence type="ECO:0000259" key="1">
    <source>
        <dbReference type="PROSITE" id="PS50104"/>
    </source>
</evidence>
<gene>
    <name evidence="2" type="ORF">H1P_60048</name>
</gene>
<dbReference type="InterPro" id="IPR035897">
    <property type="entry name" value="Toll_tir_struct_dom_sf"/>
</dbReference>
<name>A0A563W121_9CYAN</name>
<sequence>MKVSVFLSHNSKDKPFVKELARDLDNHGVRYWLDEAEIKVGESLIEKIRSGLDEVDYVAVILSPNSIASSWVQREIDVAMNQEIYGKKVKVLPIMYQKCELPGFLLGKLYVDFTDEANYEDAFKKLVNSIGVVFNQRALESNITASSLHDALDKADLINLALFSKPFHRPFQYLGMTIANAAQEVDREPNEVGNIIVDTDDCHMVLEAEGNFIQYVDIEIKKTAPQYQNREFDSEPVLASLSINPAELDLVRKQTHYHTYYDHRKKLKISVSCLYDGSPLNAGFSSKNYGA</sequence>
<dbReference type="OrthoDB" id="8435646at2"/>
<dbReference type="GO" id="GO:0007165">
    <property type="term" value="P:signal transduction"/>
    <property type="evidence" value="ECO:0007669"/>
    <property type="project" value="InterPro"/>
</dbReference>
<feature type="domain" description="TIR" evidence="1">
    <location>
        <begin position="1"/>
        <end position="126"/>
    </location>
</feature>
<reference evidence="2 3" key="1">
    <citation type="submission" date="2019-01" db="EMBL/GenBank/DDBJ databases">
        <authorList>
            <person name="Brito A."/>
        </authorList>
    </citation>
    <scope>NUCLEOTIDE SEQUENCE [LARGE SCALE GENOMIC DNA]</scope>
    <source>
        <strain evidence="2">1</strain>
    </source>
</reference>
<dbReference type="EMBL" id="CAACVJ010000556">
    <property type="protein sequence ID" value="VEP17392.1"/>
    <property type="molecule type" value="Genomic_DNA"/>
</dbReference>
<dbReference type="Gene3D" id="3.40.50.10140">
    <property type="entry name" value="Toll/interleukin-1 receptor homology (TIR) domain"/>
    <property type="match status" value="1"/>
</dbReference>
<dbReference type="InterPro" id="IPR000157">
    <property type="entry name" value="TIR_dom"/>
</dbReference>
<dbReference type="RefSeq" id="WP_144863408.1">
    <property type="nucleotide sequence ID" value="NZ_LR213770.1"/>
</dbReference>
<dbReference type="Proteomes" id="UP000320055">
    <property type="component" value="Unassembled WGS sequence"/>
</dbReference>
<keyword evidence="3" id="KW-1185">Reference proteome</keyword>